<keyword evidence="5 22" id="KW-0679">Respiratory chain</keyword>
<keyword evidence="25" id="KW-1185">Reference proteome</keyword>
<dbReference type="InterPro" id="IPR006317">
    <property type="entry name" value="Ubiquinol_cyt_c_Rdtase_Fe-S-su"/>
</dbReference>
<dbReference type="Pfam" id="PF02921">
    <property type="entry name" value="UCR_TM"/>
    <property type="match status" value="1"/>
</dbReference>
<dbReference type="InterPro" id="IPR004192">
    <property type="entry name" value="Rieske_TM"/>
</dbReference>
<protein>
    <recommendedName>
        <fullName evidence="20 21">Cytochrome b-c1 complex subunit Rieske, mitochondrial</fullName>
        <ecNumber evidence="3 21">7.1.1.8</ecNumber>
    </recommendedName>
</protein>
<dbReference type="Pfam" id="PF00355">
    <property type="entry name" value="Rieske"/>
    <property type="match status" value="1"/>
</dbReference>
<keyword evidence="7" id="KW-0001">2Fe-2S</keyword>
<reference evidence="24 25" key="1">
    <citation type="journal article" date="2015" name="Genome Announc.">
        <title>Draft Genome Sequence and Gene Annotation of the Entomopathogenic Fungus Verticillium hemipterigenum.</title>
        <authorList>
            <person name="Horn F."/>
            <person name="Habel A."/>
            <person name="Scharf D.H."/>
            <person name="Dworschak J."/>
            <person name="Brakhage A.A."/>
            <person name="Guthke R."/>
            <person name="Hertweck C."/>
            <person name="Linde J."/>
        </authorList>
    </citation>
    <scope>NUCLEOTIDE SEQUENCE [LARGE SCALE GENOMIC DNA]</scope>
</reference>
<evidence type="ECO:0000256" key="9">
    <source>
        <dbReference type="ARBA" id="ARBA00022792"/>
    </source>
</evidence>
<evidence type="ECO:0000256" key="14">
    <source>
        <dbReference type="ARBA" id="ARBA00023004"/>
    </source>
</evidence>
<dbReference type="GO" id="GO:0008121">
    <property type="term" value="F:quinol-cytochrome-c reductase activity"/>
    <property type="evidence" value="ECO:0007669"/>
    <property type="project" value="UniProtKB-EC"/>
</dbReference>
<comment type="similarity">
    <text evidence="2">Belongs to the Rieske iron-sulfur protein family.</text>
</comment>
<keyword evidence="8" id="KW-0479">Metal-binding</keyword>
<dbReference type="FunFam" id="1.20.5.270:FF:000002">
    <property type="entry name" value="Cytochrome b-c1 complex subunit Rieske, mitochondrial"/>
    <property type="match status" value="1"/>
</dbReference>
<dbReference type="FunFam" id="2.102.10.10:FF:000001">
    <property type="entry name" value="Cytochrome b-c1 complex subunit Rieske, mitochondrial"/>
    <property type="match status" value="1"/>
</dbReference>
<evidence type="ECO:0000256" key="8">
    <source>
        <dbReference type="ARBA" id="ARBA00022723"/>
    </source>
</evidence>
<keyword evidence="11" id="KW-1278">Translocase</keyword>
<dbReference type="InterPro" id="IPR005805">
    <property type="entry name" value="Rieske_Fe-S_prot_C"/>
</dbReference>
<evidence type="ECO:0000256" key="11">
    <source>
        <dbReference type="ARBA" id="ARBA00022967"/>
    </source>
</evidence>
<evidence type="ECO:0000313" key="24">
    <source>
        <dbReference type="EMBL" id="CEJ92304.1"/>
    </source>
</evidence>
<name>A0A0A1TC06_9HYPO</name>
<evidence type="ECO:0000256" key="20">
    <source>
        <dbReference type="ARBA" id="ARBA00072517"/>
    </source>
</evidence>
<feature type="domain" description="Rieske" evidence="23">
    <location>
        <begin position="161"/>
        <end position="229"/>
    </location>
</feature>
<dbReference type="GO" id="GO:0045275">
    <property type="term" value="C:respiratory chain complex III"/>
    <property type="evidence" value="ECO:0007669"/>
    <property type="project" value="EnsemblFungi"/>
</dbReference>
<keyword evidence="15" id="KW-0411">Iron-sulfur</keyword>
<evidence type="ECO:0000256" key="16">
    <source>
        <dbReference type="ARBA" id="ARBA00023128"/>
    </source>
</evidence>
<dbReference type="SUPFAM" id="SSF81502">
    <property type="entry name" value="ISP transmembrane anchor"/>
    <property type="match status" value="1"/>
</dbReference>
<evidence type="ECO:0000256" key="15">
    <source>
        <dbReference type="ARBA" id="ARBA00023014"/>
    </source>
</evidence>
<evidence type="ECO:0000256" key="17">
    <source>
        <dbReference type="ARBA" id="ARBA00023136"/>
    </source>
</evidence>
<gene>
    <name evidence="24" type="ORF">VHEMI07964</name>
</gene>
<dbReference type="STRING" id="1531966.A0A0A1TC06"/>
<dbReference type="Gene3D" id="1.20.5.270">
    <property type="entry name" value="Ubiquinol cytochrome reductase, transmembrane domain"/>
    <property type="match status" value="1"/>
</dbReference>
<keyword evidence="10" id="KW-0809">Transit peptide</keyword>
<evidence type="ECO:0000256" key="1">
    <source>
        <dbReference type="ARBA" id="ARBA00004434"/>
    </source>
</evidence>
<dbReference type="GO" id="GO:0005743">
    <property type="term" value="C:mitochondrial inner membrane"/>
    <property type="evidence" value="ECO:0007669"/>
    <property type="project" value="UniProtKB-SubCell"/>
</dbReference>
<evidence type="ECO:0000256" key="21">
    <source>
        <dbReference type="RuleBase" id="RU004494"/>
    </source>
</evidence>
<dbReference type="InterPro" id="IPR014349">
    <property type="entry name" value="Rieske_Fe-S_prot"/>
</dbReference>
<dbReference type="Gene3D" id="2.102.10.10">
    <property type="entry name" value="Rieske [2Fe-2S] iron-sulphur domain"/>
    <property type="match status" value="1"/>
</dbReference>
<dbReference type="InterPro" id="IPR017941">
    <property type="entry name" value="Rieske_2Fe-2S"/>
</dbReference>
<proteinExistence type="inferred from homology"/>
<sequence length="231" mass="24445">MASLSAASRLCLRSAAKPAVPAVRALSSTAVQAAGAASYSSPFKGETTGSKIPNFGKYASKNSAAGNKLFSYFMVGSMGALTAAGAKSTVSEFLVNMSASADVLAMAKVEVDLNAIPEGKNVIIKWRGKPIFIRHRTESEIAEANKVDVASLRDPQNDDDRVQKPEWLIMVGVCTHLGCVPIGEAGDFGGWFCPCHGSHYDISGRIRKGPAPLNLEIPVYEFPEEGKLVIG</sequence>
<evidence type="ECO:0000256" key="13">
    <source>
        <dbReference type="ARBA" id="ARBA00022989"/>
    </source>
</evidence>
<comment type="subcellular location">
    <subcellularLocation>
        <location evidence="1">Mitochondrion inner membrane</location>
        <topology evidence="1">Single-pass membrane protein</topology>
    </subcellularLocation>
</comment>
<comment type="cofactor">
    <cofactor evidence="21">
        <name>[2Fe-2S] cluster</name>
        <dbReference type="ChEBI" id="CHEBI:190135"/>
    </cofactor>
    <text evidence="21">Binds 1 [2Fe-2S] cluster per subunit.</text>
</comment>
<evidence type="ECO:0000256" key="2">
    <source>
        <dbReference type="ARBA" id="ARBA00010651"/>
    </source>
</evidence>
<dbReference type="GO" id="GO:0051537">
    <property type="term" value="F:2 iron, 2 sulfur cluster binding"/>
    <property type="evidence" value="ECO:0007669"/>
    <property type="project" value="UniProtKB-KW"/>
</dbReference>
<dbReference type="PROSITE" id="PS51296">
    <property type="entry name" value="RIESKE"/>
    <property type="match status" value="1"/>
</dbReference>
<keyword evidence="13" id="KW-1133">Transmembrane helix</keyword>
<accession>A0A0A1TC06</accession>
<organism evidence="24 25">
    <name type="scientific">[Torrubiella] hemipterigena</name>
    <dbReference type="NCBI Taxonomy" id="1531966"/>
    <lineage>
        <taxon>Eukaryota</taxon>
        <taxon>Fungi</taxon>
        <taxon>Dikarya</taxon>
        <taxon>Ascomycota</taxon>
        <taxon>Pezizomycotina</taxon>
        <taxon>Sordariomycetes</taxon>
        <taxon>Hypocreomycetidae</taxon>
        <taxon>Hypocreales</taxon>
        <taxon>Clavicipitaceae</taxon>
        <taxon>Clavicipitaceae incertae sedis</taxon>
        <taxon>'Torrubiella' clade</taxon>
    </lineage>
</organism>
<keyword evidence="12 21" id="KW-0249">Electron transport</keyword>
<dbReference type="GO" id="GO:0006122">
    <property type="term" value="P:mitochondrial electron transport, ubiquinol to cytochrome c"/>
    <property type="evidence" value="ECO:0007669"/>
    <property type="project" value="EnsemblFungi"/>
</dbReference>
<keyword evidence="14" id="KW-0408">Iron</keyword>
<evidence type="ECO:0000313" key="25">
    <source>
        <dbReference type="Proteomes" id="UP000039046"/>
    </source>
</evidence>
<evidence type="ECO:0000256" key="12">
    <source>
        <dbReference type="ARBA" id="ARBA00022982"/>
    </source>
</evidence>
<dbReference type="OrthoDB" id="1637982at2759"/>
<dbReference type="EC" id="7.1.1.8" evidence="3 21"/>
<evidence type="ECO:0000256" key="5">
    <source>
        <dbReference type="ARBA" id="ARBA00022660"/>
    </source>
</evidence>
<evidence type="ECO:0000256" key="3">
    <source>
        <dbReference type="ARBA" id="ARBA00012951"/>
    </source>
</evidence>
<dbReference type="CDD" id="cd03470">
    <property type="entry name" value="Rieske_cytochrome_bc1"/>
    <property type="match status" value="1"/>
</dbReference>
<keyword evidence="17" id="KW-0472">Membrane</keyword>
<dbReference type="EMBL" id="CDHN01000004">
    <property type="protein sequence ID" value="CEJ92304.1"/>
    <property type="molecule type" value="Genomic_DNA"/>
</dbReference>
<evidence type="ECO:0000259" key="23">
    <source>
        <dbReference type="PROSITE" id="PS51296"/>
    </source>
</evidence>
<comment type="catalytic activity">
    <reaction evidence="19 21">
        <text>a quinol + 2 Fe(III)-[cytochrome c](out) = a quinone + 2 Fe(II)-[cytochrome c](out) + 2 H(+)(out)</text>
        <dbReference type="Rhea" id="RHEA:11484"/>
        <dbReference type="Rhea" id="RHEA-COMP:10350"/>
        <dbReference type="Rhea" id="RHEA-COMP:14399"/>
        <dbReference type="ChEBI" id="CHEBI:15378"/>
        <dbReference type="ChEBI" id="CHEBI:24646"/>
        <dbReference type="ChEBI" id="CHEBI:29033"/>
        <dbReference type="ChEBI" id="CHEBI:29034"/>
        <dbReference type="ChEBI" id="CHEBI:132124"/>
        <dbReference type="EC" id="7.1.1.8"/>
    </reaction>
</comment>
<evidence type="ECO:0000256" key="22">
    <source>
        <dbReference type="RuleBase" id="RU004495"/>
    </source>
</evidence>
<dbReference type="GO" id="GO:0046872">
    <property type="term" value="F:metal ion binding"/>
    <property type="evidence" value="ECO:0007669"/>
    <property type="project" value="UniProtKB-KW"/>
</dbReference>
<dbReference type="PRINTS" id="PR00162">
    <property type="entry name" value="RIESKE"/>
</dbReference>
<dbReference type="Proteomes" id="UP000039046">
    <property type="component" value="Unassembled WGS sequence"/>
</dbReference>
<keyword evidence="4 21" id="KW-0813">Transport</keyword>
<dbReference type="SUPFAM" id="SSF50022">
    <property type="entry name" value="ISP domain"/>
    <property type="match status" value="1"/>
</dbReference>
<dbReference type="PANTHER" id="PTHR10134">
    <property type="entry name" value="CYTOCHROME B-C1 COMPLEX SUBUNIT RIESKE, MITOCHONDRIAL"/>
    <property type="match status" value="1"/>
</dbReference>
<evidence type="ECO:0000256" key="7">
    <source>
        <dbReference type="ARBA" id="ARBA00022714"/>
    </source>
</evidence>
<keyword evidence="9" id="KW-0999">Mitochondrion inner membrane</keyword>
<evidence type="ECO:0000256" key="19">
    <source>
        <dbReference type="ARBA" id="ARBA00029351"/>
    </source>
</evidence>
<dbReference type="AlphaFoldDB" id="A0A0A1TC06"/>
<evidence type="ECO:0000256" key="6">
    <source>
        <dbReference type="ARBA" id="ARBA00022692"/>
    </source>
</evidence>
<keyword evidence="16 22" id="KW-0496">Mitochondrion</keyword>
<comment type="miscellaneous">
    <text evidence="21">The Rieske protein is a high potential 2Fe-2S protein.</text>
</comment>
<evidence type="ECO:0000256" key="4">
    <source>
        <dbReference type="ARBA" id="ARBA00022448"/>
    </source>
</evidence>
<keyword evidence="6" id="KW-0812">Transmembrane</keyword>
<keyword evidence="18" id="KW-1015">Disulfide bond</keyword>
<evidence type="ECO:0000256" key="10">
    <source>
        <dbReference type="ARBA" id="ARBA00022946"/>
    </source>
</evidence>
<dbReference type="NCBIfam" id="TIGR01416">
    <property type="entry name" value="Rieske_proteo"/>
    <property type="match status" value="1"/>
</dbReference>
<evidence type="ECO:0000256" key="18">
    <source>
        <dbReference type="ARBA" id="ARBA00023157"/>
    </source>
</evidence>
<dbReference type="InterPro" id="IPR036922">
    <property type="entry name" value="Rieske_2Fe-2S_sf"/>
</dbReference>
<dbReference type="InterPro" id="IPR037008">
    <property type="entry name" value="bc1_Rieske_TM_sf"/>
</dbReference>
<dbReference type="HOGENOM" id="CLU_055690_0_0_1"/>